<organism evidence="2 3">
    <name type="scientific">Sulfitobacter indolifex HEL-45</name>
    <dbReference type="NCBI Taxonomy" id="391624"/>
    <lineage>
        <taxon>Bacteria</taxon>
        <taxon>Pseudomonadati</taxon>
        <taxon>Pseudomonadota</taxon>
        <taxon>Alphaproteobacteria</taxon>
        <taxon>Rhodobacterales</taxon>
        <taxon>Roseobacteraceae</taxon>
        <taxon>Sulfitobacter</taxon>
    </lineage>
</organism>
<keyword evidence="3" id="KW-1185">Reference proteome</keyword>
<name>A0ABM9X0W1_9RHOB</name>
<dbReference type="Pfam" id="PF00989">
    <property type="entry name" value="PAS"/>
    <property type="match status" value="1"/>
</dbReference>
<reference evidence="2 3" key="1">
    <citation type="submission" date="2007-11" db="EMBL/GenBank/DDBJ databases">
        <authorList>
            <person name="Wagner-Dobler I."/>
            <person name="Ferriera S."/>
            <person name="Johnson J."/>
            <person name="Kravitz S."/>
            <person name="Beeson K."/>
            <person name="Sutton G."/>
            <person name="Rogers Y.-H."/>
            <person name="Friedman R."/>
            <person name="Frazier M."/>
            <person name="Venter J.C."/>
        </authorList>
    </citation>
    <scope>NUCLEOTIDE SEQUENCE [LARGE SCALE GENOMIC DNA]</scope>
    <source>
        <strain evidence="2 3">HEL-45</strain>
    </source>
</reference>
<dbReference type="SUPFAM" id="SSF55785">
    <property type="entry name" value="PYP-like sensor domain (PAS domain)"/>
    <property type="match status" value="1"/>
</dbReference>
<dbReference type="CDD" id="cd00130">
    <property type="entry name" value="PAS"/>
    <property type="match status" value="1"/>
</dbReference>
<accession>A0ABM9X0W1</accession>
<dbReference type="InterPro" id="IPR013767">
    <property type="entry name" value="PAS_fold"/>
</dbReference>
<feature type="domain" description="PAS" evidence="1">
    <location>
        <begin position="1"/>
        <end position="43"/>
    </location>
</feature>
<dbReference type="Pfam" id="PF13185">
    <property type="entry name" value="GAF_2"/>
    <property type="match status" value="1"/>
</dbReference>
<dbReference type="InterPro" id="IPR000014">
    <property type="entry name" value="PAS"/>
</dbReference>
<dbReference type="RefSeq" id="WP_007121365.1">
    <property type="nucleotide sequence ID" value="NZ_ABID01000050.1"/>
</dbReference>
<dbReference type="InterPro" id="IPR029016">
    <property type="entry name" value="GAF-like_dom_sf"/>
</dbReference>
<dbReference type="InterPro" id="IPR003018">
    <property type="entry name" value="GAF"/>
</dbReference>
<dbReference type="Proteomes" id="UP000003257">
    <property type="component" value="Unassembled WGS sequence"/>
</dbReference>
<dbReference type="NCBIfam" id="TIGR00229">
    <property type="entry name" value="sensory_box"/>
    <property type="match status" value="1"/>
</dbReference>
<dbReference type="Gene3D" id="3.30.450.40">
    <property type="match status" value="1"/>
</dbReference>
<evidence type="ECO:0000313" key="3">
    <source>
        <dbReference type="Proteomes" id="UP000003257"/>
    </source>
</evidence>
<dbReference type="InterPro" id="IPR035965">
    <property type="entry name" value="PAS-like_dom_sf"/>
</dbReference>
<dbReference type="SUPFAM" id="SSF55781">
    <property type="entry name" value="GAF domain-like"/>
    <property type="match status" value="1"/>
</dbReference>
<dbReference type="EMBL" id="ABID01000050">
    <property type="protein sequence ID" value="EDQ03061.1"/>
    <property type="molecule type" value="Genomic_DNA"/>
</dbReference>
<protein>
    <submittedName>
        <fullName evidence="2">Two-component hybrid sensor and regulator</fullName>
    </submittedName>
</protein>
<proteinExistence type="predicted"/>
<dbReference type="SMART" id="SM00091">
    <property type="entry name" value="PAS"/>
    <property type="match status" value="1"/>
</dbReference>
<gene>
    <name evidence="2" type="ORF">OIHEL45_20276</name>
</gene>
<comment type="caution">
    <text evidence="2">The sequence shown here is derived from an EMBL/GenBank/DDBJ whole genome shotgun (WGS) entry which is preliminary data.</text>
</comment>
<sequence length="266" mass="29771">MENLELLLSRALDAVIGMSSEGRVTAWNGAAEELFGWSKEEALCAVLGELIVPAQHREHHARGLEHYNRTGEGPVLERRIKITALHRTGVEFPVELSIFAINHSDQQHSFYAFVRDRSIEEAAHREQELRAREATAVMNMGQKLIEDVPLDDFIQFCLDEVCDIASMDAGHLYVVRGEGRAQILEPSGIWCLRDERYRPVVEVTSRLQFKPGQGLPGRAWQSGGLEALENLIDDCKFLRREIFTEVGLTRGVALAVPHGGNVHAVL</sequence>
<feature type="non-terminal residue" evidence="2">
    <location>
        <position position="266"/>
    </location>
</feature>
<evidence type="ECO:0000259" key="1">
    <source>
        <dbReference type="PROSITE" id="PS50112"/>
    </source>
</evidence>
<dbReference type="PROSITE" id="PS50112">
    <property type="entry name" value="PAS"/>
    <property type="match status" value="1"/>
</dbReference>
<dbReference type="Gene3D" id="3.30.450.20">
    <property type="entry name" value="PAS domain"/>
    <property type="match status" value="1"/>
</dbReference>
<evidence type="ECO:0000313" key="2">
    <source>
        <dbReference type="EMBL" id="EDQ03061.1"/>
    </source>
</evidence>